<evidence type="ECO:0000256" key="1">
    <source>
        <dbReference type="ARBA" id="ARBA00022676"/>
    </source>
</evidence>
<dbReference type="AlphaFoldDB" id="A0AAE0VQQ7"/>
<dbReference type="Proteomes" id="UP001195483">
    <property type="component" value="Unassembled WGS sequence"/>
</dbReference>
<dbReference type="EMBL" id="JAEAOA010001233">
    <property type="protein sequence ID" value="KAK3585722.1"/>
    <property type="molecule type" value="Genomic_DNA"/>
</dbReference>
<keyword evidence="3" id="KW-0325">Glycoprotein</keyword>
<comment type="pathway">
    <text evidence="3">Protein modification; protein glycosylation.</text>
</comment>
<dbReference type="GO" id="GO:0008107">
    <property type="term" value="F:galactoside 2-alpha-L-fucosyltransferase activity"/>
    <property type="evidence" value="ECO:0007669"/>
    <property type="project" value="InterPro"/>
</dbReference>
<evidence type="ECO:0000313" key="4">
    <source>
        <dbReference type="EMBL" id="KAK3585722.1"/>
    </source>
</evidence>
<organism evidence="4 5">
    <name type="scientific">Potamilus streckersoni</name>
    <dbReference type="NCBI Taxonomy" id="2493646"/>
    <lineage>
        <taxon>Eukaryota</taxon>
        <taxon>Metazoa</taxon>
        <taxon>Spiralia</taxon>
        <taxon>Lophotrochozoa</taxon>
        <taxon>Mollusca</taxon>
        <taxon>Bivalvia</taxon>
        <taxon>Autobranchia</taxon>
        <taxon>Heteroconchia</taxon>
        <taxon>Palaeoheterodonta</taxon>
        <taxon>Unionida</taxon>
        <taxon>Unionoidea</taxon>
        <taxon>Unionidae</taxon>
        <taxon>Ambleminae</taxon>
        <taxon>Lampsilini</taxon>
        <taxon>Potamilus</taxon>
    </lineage>
</organism>
<gene>
    <name evidence="4" type="ORF">CHS0354_020290</name>
</gene>
<dbReference type="GO" id="GO:0032580">
    <property type="term" value="C:Golgi cisterna membrane"/>
    <property type="evidence" value="ECO:0007669"/>
    <property type="project" value="UniProtKB-SubCell"/>
</dbReference>
<comment type="similarity">
    <text evidence="3">Belongs to the glycosyltransferase 11 family.</text>
</comment>
<evidence type="ECO:0000313" key="5">
    <source>
        <dbReference type="Proteomes" id="UP001195483"/>
    </source>
</evidence>
<evidence type="ECO:0000256" key="2">
    <source>
        <dbReference type="ARBA" id="ARBA00022679"/>
    </source>
</evidence>
<keyword evidence="2 3" id="KW-0808">Transferase</keyword>
<proteinExistence type="inferred from homology"/>
<evidence type="ECO:0000256" key="3">
    <source>
        <dbReference type="RuleBase" id="RU363129"/>
    </source>
</evidence>
<comment type="caution">
    <text evidence="4">The sequence shown here is derived from an EMBL/GenBank/DDBJ whole genome shotgun (WGS) entry which is preliminary data.</text>
</comment>
<keyword evidence="3" id="KW-0333">Golgi apparatus</keyword>
<reference evidence="4" key="3">
    <citation type="submission" date="2023-05" db="EMBL/GenBank/DDBJ databases">
        <authorList>
            <person name="Smith C.H."/>
        </authorList>
    </citation>
    <scope>NUCLEOTIDE SEQUENCE</scope>
    <source>
        <strain evidence="4">CHS0354</strain>
        <tissue evidence="4">Mantle</tissue>
    </source>
</reference>
<protein>
    <recommendedName>
        <fullName evidence="3">L-Fucosyltransferase</fullName>
        <ecNumber evidence="3">2.4.1.-</ecNumber>
    </recommendedName>
</protein>
<dbReference type="CDD" id="cd11301">
    <property type="entry name" value="Fut1_Fut2_like"/>
    <property type="match status" value="1"/>
</dbReference>
<dbReference type="Pfam" id="PF01531">
    <property type="entry name" value="Glyco_transf_11"/>
    <property type="match status" value="1"/>
</dbReference>
<keyword evidence="1 3" id="KW-0328">Glycosyltransferase</keyword>
<dbReference type="GO" id="GO:0005975">
    <property type="term" value="P:carbohydrate metabolic process"/>
    <property type="evidence" value="ECO:0007669"/>
    <property type="project" value="InterPro"/>
</dbReference>
<sequence>MTPTVTLRQALNKGILTDLIISEIIFSEKQTAIWLPTPDKDKNWDVEYLQDSINKESKNTNRILIGKLTQGEYDSEGIRRRSTAKLITDPEELKFVIDDAVLKDPLCFLVLATGFCIASIYLFDLKSINWLNWKQIHMISQSHSKNMPNVTIQTPVIEPHFVCYRCEGRLGNQLFQYASIYGIAMMNNLSIIAQKSCDIAQYFRVRNLILVHDANTCSSFKVLSEIMPRVFNESFFTLPMNVNIFLRGYFQSWKYFQNVKDTLLEQLTFIEPIETRTRGEMDFLKSNYINVTGSSPTIIGIHVRLGDIFIDSRYRRKGIEFAPPGYINKSMRYYIARYRRILFIVCSDTIVEAKATIDSFNLNVTIHYMKGKREPIEDLCILALCEHVIQTVGTFGWWAAYLSRGTSLYYKFPGRQSSVVEKRLNSYDYFYPEWTGLDSE</sequence>
<keyword evidence="3" id="KW-0735">Signal-anchor</keyword>
<reference evidence="4" key="1">
    <citation type="journal article" date="2021" name="Genome Biol. Evol.">
        <title>A High-Quality Reference Genome for a Parasitic Bivalve with Doubly Uniparental Inheritance (Bivalvia: Unionida).</title>
        <authorList>
            <person name="Smith C.H."/>
        </authorList>
    </citation>
    <scope>NUCLEOTIDE SEQUENCE</scope>
    <source>
        <strain evidence="4">CHS0354</strain>
    </source>
</reference>
<keyword evidence="3" id="KW-0812">Transmembrane</keyword>
<accession>A0AAE0VQQ7</accession>
<dbReference type="EC" id="2.4.1.-" evidence="3"/>
<dbReference type="PANTHER" id="PTHR11927:SF9">
    <property type="entry name" value="L-FUCOSYLTRANSFERASE"/>
    <property type="match status" value="1"/>
</dbReference>
<dbReference type="PANTHER" id="PTHR11927">
    <property type="entry name" value="GALACTOSIDE 2-L-FUCOSYLTRANSFERASE"/>
    <property type="match status" value="1"/>
</dbReference>
<name>A0AAE0VQQ7_9BIVA</name>
<keyword evidence="5" id="KW-1185">Reference proteome</keyword>
<comment type="subcellular location">
    <subcellularLocation>
        <location evidence="3">Golgi apparatus</location>
        <location evidence="3">Golgi stack membrane</location>
        <topology evidence="3">Single-pass type II membrane protein</topology>
    </subcellularLocation>
</comment>
<dbReference type="InterPro" id="IPR002516">
    <property type="entry name" value="Glyco_trans_11"/>
</dbReference>
<reference evidence="4" key="2">
    <citation type="journal article" date="2021" name="Genome Biol. Evol.">
        <title>Developing a high-quality reference genome for a parasitic bivalve with doubly uniparental inheritance (Bivalvia: Unionida).</title>
        <authorList>
            <person name="Smith C.H."/>
        </authorList>
    </citation>
    <scope>NUCLEOTIDE SEQUENCE</scope>
    <source>
        <strain evidence="4">CHS0354</strain>
        <tissue evidence="4">Mantle</tissue>
    </source>
</reference>